<evidence type="ECO:0000313" key="5">
    <source>
        <dbReference type="Proteomes" id="UP001273166"/>
    </source>
</evidence>
<dbReference type="InterPro" id="IPR013087">
    <property type="entry name" value="Znf_C2H2_type"/>
</dbReference>
<dbReference type="SMART" id="SM00355">
    <property type="entry name" value="ZnF_C2H2"/>
    <property type="match status" value="2"/>
</dbReference>
<dbReference type="Proteomes" id="UP001273166">
    <property type="component" value="Unassembled WGS sequence"/>
</dbReference>
<feature type="region of interest" description="Disordered" evidence="2">
    <location>
        <begin position="59"/>
        <end position="103"/>
    </location>
</feature>
<organism evidence="4 5">
    <name type="scientific">Chaetomium strumarium</name>
    <dbReference type="NCBI Taxonomy" id="1170767"/>
    <lineage>
        <taxon>Eukaryota</taxon>
        <taxon>Fungi</taxon>
        <taxon>Dikarya</taxon>
        <taxon>Ascomycota</taxon>
        <taxon>Pezizomycotina</taxon>
        <taxon>Sordariomycetes</taxon>
        <taxon>Sordariomycetidae</taxon>
        <taxon>Sordariales</taxon>
        <taxon>Chaetomiaceae</taxon>
        <taxon>Chaetomium</taxon>
    </lineage>
</organism>
<sequence length="184" mass="20211">MPSQRKIRRRDFSYAPKCRFCPVASCNQLCSTRRGLVRHLVAKHRYTDAAAKVKVDLNNDDTSDTANTNIGSGRGVSTTTTTSSPSATGAGPKFKRSNARTKQCRQCRSLTGHASRENLQKFHHGDEAGNNNHLLKTVTRRRELRCQTGDCGAWFARPTELAQHWIRFHTEVGVGGAGAGEDAG</sequence>
<evidence type="ECO:0000256" key="1">
    <source>
        <dbReference type="PROSITE-ProRule" id="PRU00042"/>
    </source>
</evidence>
<gene>
    <name evidence="4" type="ORF">B0T15DRAFT_576066</name>
</gene>
<dbReference type="AlphaFoldDB" id="A0AAJ0GR82"/>
<keyword evidence="1" id="KW-0862">Zinc</keyword>
<dbReference type="EMBL" id="JAUDZG010000005">
    <property type="protein sequence ID" value="KAK3304664.1"/>
    <property type="molecule type" value="Genomic_DNA"/>
</dbReference>
<protein>
    <recommendedName>
        <fullName evidence="3">C2H2-type domain-containing protein</fullName>
    </recommendedName>
</protein>
<keyword evidence="1" id="KW-0863">Zinc-finger</keyword>
<accession>A0AAJ0GR82</accession>
<evidence type="ECO:0000256" key="2">
    <source>
        <dbReference type="SAM" id="MobiDB-lite"/>
    </source>
</evidence>
<feature type="domain" description="C2H2-type" evidence="3">
    <location>
        <begin position="144"/>
        <end position="170"/>
    </location>
</feature>
<keyword evidence="1" id="KW-0479">Metal-binding</keyword>
<dbReference type="RefSeq" id="XP_062720444.1">
    <property type="nucleotide sequence ID" value="XM_062871011.1"/>
</dbReference>
<dbReference type="GeneID" id="87889840"/>
<reference evidence="4" key="1">
    <citation type="journal article" date="2023" name="Mol. Phylogenet. Evol.">
        <title>Genome-scale phylogeny and comparative genomics of the fungal order Sordariales.</title>
        <authorList>
            <person name="Hensen N."/>
            <person name="Bonometti L."/>
            <person name="Westerberg I."/>
            <person name="Brannstrom I.O."/>
            <person name="Guillou S."/>
            <person name="Cros-Aarteil S."/>
            <person name="Calhoun S."/>
            <person name="Haridas S."/>
            <person name="Kuo A."/>
            <person name="Mondo S."/>
            <person name="Pangilinan J."/>
            <person name="Riley R."/>
            <person name="LaButti K."/>
            <person name="Andreopoulos B."/>
            <person name="Lipzen A."/>
            <person name="Chen C."/>
            <person name="Yan M."/>
            <person name="Daum C."/>
            <person name="Ng V."/>
            <person name="Clum A."/>
            <person name="Steindorff A."/>
            <person name="Ohm R.A."/>
            <person name="Martin F."/>
            <person name="Silar P."/>
            <person name="Natvig D.O."/>
            <person name="Lalanne C."/>
            <person name="Gautier V."/>
            <person name="Ament-Velasquez S.L."/>
            <person name="Kruys A."/>
            <person name="Hutchinson M.I."/>
            <person name="Powell A.J."/>
            <person name="Barry K."/>
            <person name="Miller A.N."/>
            <person name="Grigoriev I.V."/>
            <person name="Debuchy R."/>
            <person name="Gladieux P."/>
            <person name="Hiltunen Thoren M."/>
            <person name="Johannesson H."/>
        </authorList>
    </citation>
    <scope>NUCLEOTIDE SEQUENCE</scope>
    <source>
        <strain evidence="4">CBS 333.67</strain>
    </source>
</reference>
<dbReference type="PROSITE" id="PS00028">
    <property type="entry name" value="ZINC_FINGER_C2H2_1"/>
    <property type="match status" value="1"/>
</dbReference>
<proteinExistence type="predicted"/>
<evidence type="ECO:0000259" key="3">
    <source>
        <dbReference type="PROSITE" id="PS50157"/>
    </source>
</evidence>
<evidence type="ECO:0000313" key="4">
    <source>
        <dbReference type="EMBL" id="KAK3304664.1"/>
    </source>
</evidence>
<dbReference type="PROSITE" id="PS50157">
    <property type="entry name" value="ZINC_FINGER_C2H2_2"/>
    <property type="match status" value="1"/>
</dbReference>
<keyword evidence="5" id="KW-1185">Reference proteome</keyword>
<comment type="caution">
    <text evidence="4">The sequence shown here is derived from an EMBL/GenBank/DDBJ whole genome shotgun (WGS) entry which is preliminary data.</text>
</comment>
<dbReference type="GO" id="GO:0008270">
    <property type="term" value="F:zinc ion binding"/>
    <property type="evidence" value="ECO:0007669"/>
    <property type="project" value="UniProtKB-KW"/>
</dbReference>
<name>A0AAJ0GR82_9PEZI</name>
<reference evidence="4" key="2">
    <citation type="submission" date="2023-06" db="EMBL/GenBank/DDBJ databases">
        <authorList>
            <consortium name="Lawrence Berkeley National Laboratory"/>
            <person name="Mondo S.J."/>
            <person name="Hensen N."/>
            <person name="Bonometti L."/>
            <person name="Westerberg I."/>
            <person name="Brannstrom I.O."/>
            <person name="Guillou S."/>
            <person name="Cros-Aarteil S."/>
            <person name="Calhoun S."/>
            <person name="Haridas S."/>
            <person name="Kuo A."/>
            <person name="Pangilinan J."/>
            <person name="Riley R."/>
            <person name="Labutti K."/>
            <person name="Andreopoulos B."/>
            <person name="Lipzen A."/>
            <person name="Chen C."/>
            <person name="Yanf M."/>
            <person name="Daum C."/>
            <person name="Ng V."/>
            <person name="Clum A."/>
            <person name="Steindorff A."/>
            <person name="Ohm R."/>
            <person name="Martin F."/>
            <person name="Silar P."/>
            <person name="Natvig D."/>
            <person name="Lalanne C."/>
            <person name="Gautier V."/>
            <person name="Ament-Velasquez S.L."/>
            <person name="Kruys A."/>
            <person name="Hutchinson M.I."/>
            <person name="Powell A.J."/>
            <person name="Barry K."/>
            <person name="Miller A.N."/>
            <person name="Grigoriev I.V."/>
            <person name="Debuchy R."/>
            <person name="Gladieux P."/>
            <person name="Thoren M.H."/>
            <person name="Johannesson H."/>
        </authorList>
    </citation>
    <scope>NUCLEOTIDE SEQUENCE</scope>
    <source>
        <strain evidence="4">CBS 333.67</strain>
    </source>
</reference>
<feature type="compositionally biased region" description="Basic residues" evidence="2">
    <location>
        <begin position="93"/>
        <end position="103"/>
    </location>
</feature>
<feature type="compositionally biased region" description="Low complexity" evidence="2">
    <location>
        <begin position="64"/>
        <end position="92"/>
    </location>
</feature>